<organism evidence="1 2">
    <name type="scientific">Elysia crispata</name>
    <name type="common">lettuce slug</name>
    <dbReference type="NCBI Taxonomy" id="231223"/>
    <lineage>
        <taxon>Eukaryota</taxon>
        <taxon>Metazoa</taxon>
        <taxon>Spiralia</taxon>
        <taxon>Lophotrochozoa</taxon>
        <taxon>Mollusca</taxon>
        <taxon>Gastropoda</taxon>
        <taxon>Heterobranchia</taxon>
        <taxon>Euthyneura</taxon>
        <taxon>Panpulmonata</taxon>
        <taxon>Sacoglossa</taxon>
        <taxon>Placobranchoidea</taxon>
        <taxon>Plakobranchidae</taxon>
        <taxon>Elysia</taxon>
    </lineage>
</organism>
<evidence type="ECO:0000313" key="2">
    <source>
        <dbReference type="Proteomes" id="UP001283361"/>
    </source>
</evidence>
<reference evidence="1" key="1">
    <citation type="journal article" date="2023" name="G3 (Bethesda)">
        <title>A reference genome for the long-term kleptoplast-retaining sea slug Elysia crispata morphotype clarki.</title>
        <authorList>
            <person name="Eastman K.E."/>
            <person name="Pendleton A.L."/>
            <person name="Shaikh M.A."/>
            <person name="Suttiyut T."/>
            <person name="Ogas R."/>
            <person name="Tomko P."/>
            <person name="Gavelis G."/>
            <person name="Widhalm J.R."/>
            <person name="Wisecaver J.H."/>
        </authorList>
    </citation>
    <scope>NUCLEOTIDE SEQUENCE</scope>
    <source>
        <strain evidence="1">ECLA1</strain>
    </source>
</reference>
<proteinExistence type="predicted"/>
<dbReference type="EMBL" id="JAWDGP010002483">
    <property type="protein sequence ID" value="KAK3782810.1"/>
    <property type="molecule type" value="Genomic_DNA"/>
</dbReference>
<sequence length="129" mass="14234">MLAKKALRSRGSLVTARTSVRTLRFQCVITTDDNETCIIRNAVIPCGRGDKATTLGQATEAHLCLNGKNACRTAQGYNLPEKILGFIPWTARTLVYIYGFLPSDVTNLCPRTSILIYQTASSMFLFPET</sequence>
<name>A0AAE1A7Q5_9GAST</name>
<evidence type="ECO:0000313" key="1">
    <source>
        <dbReference type="EMBL" id="KAK3782810.1"/>
    </source>
</evidence>
<accession>A0AAE1A7Q5</accession>
<protein>
    <submittedName>
        <fullName evidence="1">Uncharacterized protein</fullName>
    </submittedName>
</protein>
<dbReference type="AlphaFoldDB" id="A0AAE1A7Q5"/>
<comment type="caution">
    <text evidence="1">The sequence shown here is derived from an EMBL/GenBank/DDBJ whole genome shotgun (WGS) entry which is preliminary data.</text>
</comment>
<keyword evidence="2" id="KW-1185">Reference proteome</keyword>
<dbReference type="Proteomes" id="UP001283361">
    <property type="component" value="Unassembled WGS sequence"/>
</dbReference>
<gene>
    <name evidence="1" type="ORF">RRG08_002445</name>
</gene>